<dbReference type="PANTHER" id="PTHR42917">
    <property type="entry name" value="2,4-DIENOYL-COA REDUCTASE"/>
    <property type="match status" value="1"/>
</dbReference>
<accession>A0AB38FJ08</accession>
<dbReference type="SUPFAM" id="SSF51971">
    <property type="entry name" value="Nucleotide-binding domain"/>
    <property type="match status" value="1"/>
</dbReference>
<keyword evidence="7" id="KW-0408">Iron</keyword>
<keyword evidence="6 10" id="KW-0560">Oxidoreductase</keyword>
<evidence type="ECO:0000256" key="7">
    <source>
        <dbReference type="ARBA" id="ARBA00023004"/>
    </source>
</evidence>
<evidence type="ECO:0000256" key="5">
    <source>
        <dbReference type="ARBA" id="ARBA00022723"/>
    </source>
</evidence>
<dbReference type="SUPFAM" id="SSF51395">
    <property type="entry name" value="FMN-linked oxidoreductases"/>
    <property type="match status" value="1"/>
</dbReference>
<comment type="cofactor">
    <cofactor evidence="1">
        <name>FMN</name>
        <dbReference type="ChEBI" id="CHEBI:58210"/>
    </cofactor>
</comment>
<protein>
    <submittedName>
        <fullName evidence="10">Oxidoreductase</fullName>
        <ecNumber evidence="10">1.-.-.-</ecNumber>
    </submittedName>
</protein>
<proteinExistence type="predicted"/>
<reference evidence="10 11" key="1">
    <citation type="submission" date="2018-06" db="EMBL/GenBank/DDBJ databases">
        <authorList>
            <consortium name="Pathogen Informatics"/>
            <person name="Doyle S."/>
        </authorList>
    </citation>
    <scope>NUCLEOTIDE SEQUENCE [LARGE SCALE GENOMIC DNA]</scope>
    <source>
        <strain evidence="10 11">NCTC13229</strain>
    </source>
</reference>
<evidence type="ECO:0000256" key="4">
    <source>
        <dbReference type="ARBA" id="ARBA00022643"/>
    </source>
</evidence>
<dbReference type="Gene3D" id="3.40.50.720">
    <property type="entry name" value="NAD(P)-binding Rossmann-like Domain"/>
    <property type="match status" value="1"/>
</dbReference>
<dbReference type="InterPro" id="IPR051793">
    <property type="entry name" value="NADH:flavin_oxidoreductase"/>
</dbReference>
<comment type="cofactor">
    <cofactor evidence="2">
        <name>[4Fe-4S] cluster</name>
        <dbReference type="ChEBI" id="CHEBI:49883"/>
    </cofactor>
</comment>
<dbReference type="EMBL" id="UAUI01000024">
    <property type="protein sequence ID" value="SPZ41713.1"/>
    <property type="molecule type" value="Genomic_DNA"/>
</dbReference>
<dbReference type="CDD" id="cd02803">
    <property type="entry name" value="OYE_like_FMN_family"/>
    <property type="match status" value="1"/>
</dbReference>
<keyword evidence="5" id="KW-0479">Metal-binding</keyword>
<dbReference type="Proteomes" id="UP000251211">
    <property type="component" value="Unassembled WGS sequence"/>
</dbReference>
<keyword evidence="8" id="KW-0411">Iron-sulfur</keyword>
<evidence type="ECO:0000259" key="9">
    <source>
        <dbReference type="Pfam" id="PF00724"/>
    </source>
</evidence>
<evidence type="ECO:0000313" key="10">
    <source>
        <dbReference type="EMBL" id="SPZ41713.1"/>
    </source>
</evidence>
<dbReference type="GO" id="GO:0016491">
    <property type="term" value="F:oxidoreductase activity"/>
    <property type="evidence" value="ECO:0007669"/>
    <property type="project" value="UniProtKB-KW"/>
</dbReference>
<dbReference type="RefSeq" id="WP_112301417.1">
    <property type="nucleotide sequence ID" value="NZ_QTTP01000001.1"/>
</dbReference>
<dbReference type="GO" id="GO:0010181">
    <property type="term" value="F:FMN binding"/>
    <property type="evidence" value="ECO:0007669"/>
    <property type="project" value="InterPro"/>
</dbReference>
<sequence>MSYVHLFSPSAIGGVEIRNRVVLPSMTTRLATPSGEVTPELVSYYQERARGGCGLVIVEMASPQRRGRHRGRELGIDSDEYIPGLRSLVAAIHEQGARAGIQLGHGGARALPTELGGRPLAATAGPVPVFETARFVNFPELFDEDSLEQLVVDHVDAARRAEEAGFDVVELHGAHGYLLAQLISADENRVLPDAAARYDFLASLVRRIVDAVGIPLSYRLSGQDYYSAGQTVDDSLAFLPYLEDAGVSAVSVTGGHYKSVDPEIMIPPMPYEDGVFLDAARMVKARTRLPVIAVGRVNTPAVAEDALAQGWADFVAVGRGQIADPHWARKTQQQQQVRECLACNHCVRTMRSGKQLACAVNPTVTTTDRPAAGTAAQRRLVFGAGPAGLTYAVESARAGHEVYVIARDRTWKAAAAPTFNGYRPDRQRMHRYFDGLWKEAVDAGVHIAPEGEREPPPEWRTDIDVVADARGATYVGNLGPLVRILIRVLSRVPLPKRLMKSDWLHHILLYDLRNPRSKEPIRIPGARTIKIGDAAQPGELAAAVHDAYIHAWKEDNDDQ</sequence>
<dbReference type="GO" id="GO:0051536">
    <property type="term" value="F:iron-sulfur cluster binding"/>
    <property type="evidence" value="ECO:0007669"/>
    <property type="project" value="UniProtKB-KW"/>
</dbReference>
<dbReference type="AlphaFoldDB" id="A0AB38FJ08"/>
<comment type="caution">
    <text evidence="10">The sequence shown here is derived from an EMBL/GenBank/DDBJ whole genome shotgun (WGS) entry which is preliminary data.</text>
</comment>
<evidence type="ECO:0000256" key="8">
    <source>
        <dbReference type="ARBA" id="ARBA00023014"/>
    </source>
</evidence>
<dbReference type="PANTHER" id="PTHR42917:SF2">
    <property type="entry name" value="2,4-DIENOYL-COA REDUCTASE [(2E)-ENOYL-COA-PRODUCING]"/>
    <property type="match status" value="1"/>
</dbReference>
<dbReference type="Pfam" id="PF00724">
    <property type="entry name" value="Oxidored_FMN"/>
    <property type="match status" value="1"/>
</dbReference>
<evidence type="ECO:0000256" key="3">
    <source>
        <dbReference type="ARBA" id="ARBA00022630"/>
    </source>
</evidence>
<keyword evidence="4" id="KW-0288">FMN</keyword>
<dbReference type="InterPro" id="IPR001155">
    <property type="entry name" value="OxRdtase_FMN_N"/>
</dbReference>
<feature type="domain" description="NADH:flavin oxidoreductase/NADH oxidase N-terminal" evidence="9">
    <location>
        <begin position="6"/>
        <end position="335"/>
    </location>
</feature>
<evidence type="ECO:0000313" key="11">
    <source>
        <dbReference type="Proteomes" id="UP000251211"/>
    </source>
</evidence>
<dbReference type="GO" id="GO:0046872">
    <property type="term" value="F:metal ion binding"/>
    <property type="evidence" value="ECO:0007669"/>
    <property type="project" value="UniProtKB-KW"/>
</dbReference>
<dbReference type="EC" id="1.-.-.-" evidence="10"/>
<evidence type="ECO:0000256" key="6">
    <source>
        <dbReference type="ARBA" id="ARBA00023002"/>
    </source>
</evidence>
<gene>
    <name evidence="10" type="ORF">NCTC13229_05224</name>
</gene>
<evidence type="ECO:0000256" key="2">
    <source>
        <dbReference type="ARBA" id="ARBA00001966"/>
    </source>
</evidence>
<name>A0AB38FJ08_RHOWR</name>
<dbReference type="Gene3D" id="3.20.20.70">
    <property type="entry name" value="Aldolase class I"/>
    <property type="match status" value="1"/>
</dbReference>
<keyword evidence="3" id="KW-0285">Flavoprotein</keyword>
<evidence type="ECO:0000256" key="1">
    <source>
        <dbReference type="ARBA" id="ARBA00001917"/>
    </source>
</evidence>
<organism evidence="10 11">
    <name type="scientific">Rhodococcus wratislaviensis</name>
    <name type="common">Tsukamurella wratislaviensis</name>
    <dbReference type="NCBI Taxonomy" id="44752"/>
    <lineage>
        <taxon>Bacteria</taxon>
        <taxon>Bacillati</taxon>
        <taxon>Actinomycetota</taxon>
        <taxon>Actinomycetes</taxon>
        <taxon>Mycobacteriales</taxon>
        <taxon>Nocardiaceae</taxon>
        <taxon>Rhodococcus</taxon>
    </lineage>
</organism>
<dbReference type="InterPro" id="IPR013785">
    <property type="entry name" value="Aldolase_TIM"/>
</dbReference>